<dbReference type="SUPFAM" id="SSF55136">
    <property type="entry name" value="Probable bacterial effector-binding domain"/>
    <property type="match status" value="1"/>
</dbReference>
<proteinExistence type="predicted"/>
<evidence type="ECO:0000313" key="3">
    <source>
        <dbReference type="Proteomes" id="UP001646141"/>
    </source>
</evidence>
<gene>
    <name evidence="2" type="ORF">D3226_11665</name>
</gene>
<dbReference type="RefSeq" id="WP_202382779.1">
    <property type="nucleotide sequence ID" value="NZ_BAAAMA010000010.1"/>
</dbReference>
<dbReference type="InterPro" id="IPR029442">
    <property type="entry name" value="GyrI-like"/>
</dbReference>
<comment type="caution">
    <text evidence="2">The sequence shown here is derived from an EMBL/GenBank/DDBJ whole genome shotgun (WGS) entry which is preliminary data.</text>
</comment>
<name>A0ABS1SR90_9MICO</name>
<dbReference type="Pfam" id="PF06445">
    <property type="entry name" value="GyrI-like"/>
    <property type="match status" value="1"/>
</dbReference>
<organism evidence="2 3">
    <name type="scientific">Leucobacter chromiireducens subsp. chromiireducens</name>
    <dbReference type="NCBI Taxonomy" id="660067"/>
    <lineage>
        <taxon>Bacteria</taxon>
        <taxon>Bacillati</taxon>
        <taxon>Actinomycetota</taxon>
        <taxon>Actinomycetes</taxon>
        <taxon>Micrococcales</taxon>
        <taxon>Microbacteriaceae</taxon>
        <taxon>Leucobacter</taxon>
    </lineage>
</organism>
<evidence type="ECO:0000259" key="1">
    <source>
        <dbReference type="SMART" id="SM00871"/>
    </source>
</evidence>
<accession>A0ABS1SR90</accession>
<dbReference type="EMBL" id="QYAD01000004">
    <property type="protein sequence ID" value="MBL3690608.1"/>
    <property type="molecule type" value="Genomic_DNA"/>
</dbReference>
<dbReference type="SMART" id="SM00871">
    <property type="entry name" value="AraC_E_bind"/>
    <property type="match status" value="1"/>
</dbReference>
<dbReference type="InterPro" id="IPR010499">
    <property type="entry name" value="AraC_E-bd"/>
</dbReference>
<feature type="domain" description="AraC effector-binding" evidence="1">
    <location>
        <begin position="9"/>
        <end position="161"/>
    </location>
</feature>
<evidence type="ECO:0000313" key="2">
    <source>
        <dbReference type="EMBL" id="MBL3690608.1"/>
    </source>
</evidence>
<dbReference type="Proteomes" id="UP001646141">
    <property type="component" value="Unassembled WGS sequence"/>
</dbReference>
<reference evidence="2 3" key="1">
    <citation type="submission" date="2018-09" db="EMBL/GenBank/DDBJ databases">
        <title>Comparative genomics of Leucobacter spp.</title>
        <authorList>
            <person name="Reis A.C."/>
            <person name="Kolvenbach B.A."/>
            <person name="Corvini P.F.X."/>
            <person name="Nunes O.C."/>
        </authorList>
    </citation>
    <scope>NUCLEOTIDE SEQUENCE [LARGE SCALE GENOMIC DNA]</scope>
    <source>
        <strain evidence="2 3">L-1</strain>
    </source>
</reference>
<protein>
    <submittedName>
        <fullName evidence="2">AraC family transcriptional regulator</fullName>
    </submittedName>
</protein>
<dbReference type="InterPro" id="IPR011256">
    <property type="entry name" value="Reg_factor_effector_dom_sf"/>
</dbReference>
<keyword evidence="3" id="KW-1185">Reference proteome</keyword>
<sequence length="161" mass="16777">MSTEDSRFDSPTLSERDAQHLAAVRETVHMDAIPGLYDRAFPLIFATLDSAGLAPGGAPLGVVHGEPGTTIDLSVAVPVAAPFTPDGDGEVHGETLPAGTVATLLVRGDYNGLTDAYAFLFDWIAEAGHTPSGVAWEQYLTEPEPGGDPALNETLLGVHLA</sequence>
<dbReference type="Gene3D" id="3.20.80.10">
    <property type="entry name" value="Regulatory factor, effector binding domain"/>
    <property type="match status" value="1"/>
</dbReference>